<organism evidence="2 3">
    <name type="scientific">Salinibacterium amurskyense</name>
    <dbReference type="NCBI Taxonomy" id="205941"/>
    <lineage>
        <taxon>Bacteria</taxon>
        <taxon>Bacillati</taxon>
        <taxon>Actinomycetota</taxon>
        <taxon>Actinomycetes</taxon>
        <taxon>Micrococcales</taxon>
        <taxon>Microbacteriaceae</taxon>
        <taxon>Salinibacterium</taxon>
    </lineage>
</organism>
<dbReference type="EMBL" id="PGFH01000001">
    <property type="protein sequence ID" value="PJJ82554.1"/>
    <property type="molecule type" value="Genomic_DNA"/>
</dbReference>
<keyword evidence="1" id="KW-0472">Membrane</keyword>
<reference evidence="2 3" key="1">
    <citation type="submission" date="2017-11" db="EMBL/GenBank/DDBJ databases">
        <title>Genomic Encyclopedia of Archaeal and Bacterial Type Strains, Phase II (KMG-II): From Individual Species to Whole Genera.</title>
        <authorList>
            <person name="Goeker M."/>
        </authorList>
    </citation>
    <scope>NUCLEOTIDE SEQUENCE [LARGE SCALE GENOMIC DNA]</scope>
    <source>
        <strain evidence="2 3">DSM 16400</strain>
    </source>
</reference>
<proteinExistence type="predicted"/>
<accession>A0A2M9DA18</accession>
<comment type="caution">
    <text evidence="2">The sequence shown here is derived from an EMBL/GenBank/DDBJ whole genome shotgun (WGS) entry which is preliminary data.</text>
</comment>
<feature type="transmembrane region" description="Helical" evidence="1">
    <location>
        <begin position="28"/>
        <end position="47"/>
    </location>
</feature>
<sequence>MPSNRVHSGVLPRTVRKIRSNGMNITDFAVNALGFVGTGFSFLMWMPQARITWQSRNDAVRLAGISETTQWLLVMGYTVWGAYGVLSASMWVAAPSVIAIPLAAATIVVIRRGRRLPDEGRSFPIFSSTDADPLVTISDGLVALTESIPIISMHHETATEAADGAHTPSDVLGEPLPQSAGYAATGAIPILA</sequence>
<evidence type="ECO:0008006" key="4">
    <source>
        <dbReference type="Google" id="ProtNLM"/>
    </source>
</evidence>
<dbReference type="Proteomes" id="UP000231742">
    <property type="component" value="Unassembled WGS sequence"/>
</dbReference>
<dbReference type="AlphaFoldDB" id="A0A2M9DA18"/>
<evidence type="ECO:0000256" key="1">
    <source>
        <dbReference type="SAM" id="Phobius"/>
    </source>
</evidence>
<name>A0A2M9DA18_9MICO</name>
<feature type="transmembrane region" description="Helical" evidence="1">
    <location>
        <begin position="89"/>
        <end position="110"/>
    </location>
</feature>
<evidence type="ECO:0000313" key="2">
    <source>
        <dbReference type="EMBL" id="PJJ82554.1"/>
    </source>
</evidence>
<gene>
    <name evidence="2" type="ORF">CLV85_1756</name>
</gene>
<keyword evidence="1" id="KW-1133">Transmembrane helix</keyword>
<evidence type="ECO:0000313" key="3">
    <source>
        <dbReference type="Proteomes" id="UP000231742"/>
    </source>
</evidence>
<dbReference type="Gene3D" id="1.20.1280.290">
    <property type="match status" value="1"/>
</dbReference>
<protein>
    <recommendedName>
        <fullName evidence="4">PQ loop repeat protein</fullName>
    </recommendedName>
</protein>
<keyword evidence="3" id="KW-1185">Reference proteome</keyword>
<keyword evidence="1" id="KW-0812">Transmembrane</keyword>